<dbReference type="NCBIfam" id="NF033735">
    <property type="entry name" value="G3PDH_Arsen"/>
    <property type="match status" value="1"/>
</dbReference>
<sequence>MVVKVAINGFGRIGRCLFRFLEEDPKVVHINEVIGGAETGAYLLQFDSIHGTYSKEVEAAADDSGFSVNGRFISYSGEKTIEAVDWANKGVQVVCDCTGVFLTKAKLAPYFAAGVSRVVVSAPVKEEGVLNVVVGVNDHLLSTDHTICTAASCTTNCLAPVVKVVHENLVIKHGSITTIHNVTGTQPLIDMVMTKKKDLRRCRSGMTNLCPTSTGSATAITNIFPELKGKLNGMAIRVPLLNASITDCVFEVEKATTKEEVNALMKAASKEGSLKGVLGFETRALVSCDYTNDERSGIVDADSTMVVNGTCVKLYVWYDNEWGYSKRMAELVTKVSAMV</sequence>
<dbReference type="PIRSF" id="PIRSF000149">
    <property type="entry name" value="GAP_DH"/>
    <property type="match status" value="1"/>
</dbReference>
<feature type="binding site" evidence="7">
    <location>
        <position position="320"/>
    </location>
    <ligand>
        <name>NAD(+)</name>
        <dbReference type="ChEBI" id="CHEBI:57540"/>
    </ligand>
</feature>
<dbReference type="InterPro" id="IPR054835">
    <property type="entry name" value="G3PDH_Arsen"/>
</dbReference>
<dbReference type="GO" id="GO:0050661">
    <property type="term" value="F:NADP binding"/>
    <property type="evidence" value="ECO:0007669"/>
    <property type="project" value="InterPro"/>
</dbReference>
<dbReference type="InterPro" id="IPR020829">
    <property type="entry name" value="GlycerAld_3-P_DH_cat"/>
</dbReference>
<dbReference type="UniPathway" id="UPA00109">
    <property type="reaction ID" value="UER00184"/>
</dbReference>
<evidence type="ECO:0000259" key="11">
    <source>
        <dbReference type="SMART" id="SM00846"/>
    </source>
</evidence>
<comment type="subunit">
    <text evidence="10">Homotetramer.</text>
</comment>
<name>A0A835Z637_9STRA</name>
<protein>
    <recommendedName>
        <fullName evidence="10">Glyceraldehyde-3-phosphate dehydrogenase</fullName>
        <ecNumber evidence="10">1.2.1.12</ecNumber>
    </recommendedName>
</protein>
<feature type="binding site" evidence="6">
    <location>
        <begin position="214"/>
        <end position="215"/>
    </location>
    <ligand>
        <name>D-glyceraldehyde 3-phosphate</name>
        <dbReference type="ChEBI" id="CHEBI:59776"/>
    </ligand>
</feature>
<comment type="caution">
    <text evidence="12">The sequence shown here is derived from an EMBL/GenBank/DDBJ whole genome shotgun (WGS) entry which is preliminary data.</text>
</comment>
<dbReference type="AlphaFoldDB" id="A0A835Z637"/>
<feature type="binding site" evidence="6">
    <location>
        <begin position="152"/>
        <end position="154"/>
    </location>
    <ligand>
        <name>D-glyceraldehyde 3-phosphate</name>
        <dbReference type="ChEBI" id="CHEBI:59776"/>
    </ligand>
</feature>
<feature type="binding site" evidence="7">
    <location>
        <position position="121"/>
    </location>
    <ligand>
        <name>NAD(+)</name>
        <dbReference type="ChEBI" id="CHEBI:57540"/>
    </ligand>
</feature>
<evidence type="ECO:0000313" key="12">
    <source>
        <dbReference type="EMBL" id="KAG5186382.1"/>
    </source>
</evidence>
<dbReference type="Gene3D" id="3.40.50.720">
    <property type="entry name" value="NAD(P)-binding Rossmann-like Domain"/>
    <property type="match status" value="1"/>
</dbReference>
<gene>
    <name evidence="12" type="ORF">JKP88DRAFT_157047</name>
</gene>
<dbReference type="Pfam" id="PF00044">
    <property type="entry name" value="Gp_dh_N"/>
    <property type="match status" value="1"/>
</dbReference>
<feature type="domain" description="Glyceraldehyde 3-phosphate dehydrogenase NAD(P) binding" evidence="11">
    <location>
        <begin position="3"/>
        <end position="153"/>
    </location>
</feature>
<dbReference type="OrthoDB" id="1152826at2759"/>
<evidence type="ECO:0000256" key="7">
    <source>
        <dbReference type="PIRSR" id="PIRSR000149-3"/>
    </source>
</evidence>
<dbReference type="InterPro" id="IPR006424">
    <property type="entry name" value="Glyceraldehyde-3-P_DH_1"/>
</dbReference>
<comment type="pathway">
    <text evidence="10">Carbohydrate degradation; glycolysis; pyruvate from D-glyceraldehyde 3-phosphate: step 1/5.</text>
</comment>
<keyword evidence="7 10" id="KW-0520">NAD</keyword>
<dbReference type="GO" id="GO:0047100">
    <property type="term" value="F:glyceraldehyde-3-phosphate dehydrogenase (NADP+) (phosphorylating) activity"/>
    <property type="evidence" value="ECO:0007669"/>
    <property type="project" value="UniProtKB-EC"/>
</dbReference>
<dbReference type="GO" id="GO:0004365">
    <property type="term" value="F:glyceraldehyde-3-phosphate dehydrogenase (NAD+) (phosphorylating) activity"/>
    <property type="evidence" value="ECO:0007669"/>
    <property type="project" value="UniProtKB-UniRule"/>
</dbReference>
<dbReference type="GO" id="GO:0051287">
    <property type="term" value="F:NAD binding"/>
    <property type="evidence" value="ECO:0007669"/>
    <property type="project" value="UniProtKB-UniRule"/>
</dbReference>
<comment type="similarity">
    <text evidence="2 9">Belongs to the glyceraldehyde-3-phosphate dehydrogenase family.</text>
</comment>
<dbReference type="Pfam" id="PF02800">
    <property type="entry name" value="Gp_dh_C"/>
    <property type="match status" value="1"/>
</dbReference>
<dbReference type="PROSITE" id="PS00071">
    <property type="entry name" value="GAPDH"/>
    <property type="match status" value="1"/>
</dbReference>
<dbReference type="SUPFAM" id="SSF51735">
    <property type="entry name" value="NAD(P)-binding Rossmann-fold domains"/>
    <property type="match status" value="1"/>
</dbReference>
<evidence type="ECO:0000256" key="6">
    <source>
        <dbReference type="PIRSR" id="PIRSR000149-2"/>
    </source>
</evidence>
<dbReference type="InterPro" id="IPR052978">
    <property type="entry name" value="GAP_dehydrogenase"/>
</dbReference>
<dbReference type="InterPro" id="IPR020830">
    <property type="entry name" value="GlycerAld_3-P_DH_AS"/>
</dbReference>
<evidence type="ECO:0000256" key="3">
    <source>
        <dbReference type="ARBA" id="ARBA00023002"/>
    </source>
</evidence>
<reference evidence="12" key="1">
    <citation type="submission" date="2021-02" db="EMBL/GenBank/DDBJ databases">
        <title>First Annotated Genome of the Yellow-green Alga Tribonema minus.</title>
        <authorList>
            <person name="Mahan K.M."/>
        </authorList>
    </citation>
    <scope>NUCLEOTIDE SEQUENCE</scope>
    <source>
        <strain evidence="12">UTEX B ZZ1240</strain>
    </source>
</reference>
<evidence type="ECO:0000256" key="2">
    <source>
        <dbReference type="ARBA" id="ARBA00007406"/>
    </source>
</evidence>
<dbReference type="EMBL" id="JAFCMP010000112">
    <property type="protein sequence ID" value="KAG5186382.1"/>
    <property type="molecule type" value="Genomic_DNA"/>
</dbReference>
<evidence type="ECO:0000256" key="1">
    <source>
        <dbReference type="ARBA" id="ARBA00005215"/>
    </source>
</evidence>
<keyword evidence="7" id="KW-0547">Nucleotide-binding</keyword>
<evidence type="ECO:0000256" key="5">
    <source>
        <dbReference type="PIRSR" id="PIRSR000149-1"/>
    </source>
</evidence>
<comment type="catalytic activity">
    <reaction evidence="10">
        <text>D-glyceraldehyde 3-phosphate + phosphate + NAD(+) = (2R)-3-phospho-glyceroyl phosphate + NADH + H(+)</text>
        <dbReference type="Rhea" id="RHEA:10300"/>
        <dbReference type="ChEBI" id="CHEBI:15378"/>
        <dbReference type="ChEBI" id="CHEBI:43474"/>
        <dbReference type="ChEBI" id="CHEBI:57540"/>
        <dbReference type="ChEBI" id="CHEBI:57604"/>
        <dbReference type="ChEBI" id="CHEBI:57945"/>
        <dbReference type="ChEBI" id="CHEBI:59776"/>
        <dbReference type="EC" id="1.2.1.12"/>
    </reaction>
</comment>
<dbReference type="SUPFAM" id="SSF55347">
    <property type="entry name" value="Glyceraldehyde-3-phosphate dehydrogenase-like, C-terminal domain"/>
    <property type="match status" value="1"/>
</dbReference>
<feature type="binding site" evidence="7">
    <location>
        <begin position="12"/>
        <end position="13"/>
    </location>
    <ligand>
        <name>NAD(+)</name>
        <dbReference type="ChEBI" id="CHEBI:57540"/>
    </ligand>
</feature>
<proteinExistence type="inferred from homology"/>
<dbReference type="NCBIfam" id="TIGR01534">
    <property type="entry name" value="GAPDH-I"/>
    <property type="match status" value="1"/>
</dbReference>
<keyword evidence="10" id="KW-0324">Glycolysis</keyword>
<keyword evidence="13" id="KW-1185">Reference proteome</keyword>
<dbReference type="InterPro" id="IPR036291">
    <property type="entry name" value="NAD(P)-bd_dom_sf"/>
</dbReference>
<dbReference type="PANTHER" id="PTHR42955:SF1">
    <property type="entry name" value="GLYCERALDEHYDE-3-PHOSPHATE DEHYDROGENASE"/>
    <property type="match status" value="1"/>
</dbReference>
<dbReference type="PRINTS" id="PR00078">
    <property type="entry name" value="G3PDHDRGNASE"/>
</dbReference>
<comment type="pathway">
    <text evidence="1">Carbohydrate biosynthesis; Calvin cycle.</text>
</comment>
<dbReference type="EC" id="1.2.1.12" evidence="10"/>
<keyword evidence="3 10" id="KW-0560">Oxidoreductase</keyword>
<evidence type="ECO:0000313" key="13">
    <source>
        <dbReference type="Proteomes" id="UP000664859"/>
    </source>
</evidence>
<dbReference type="GO" id="GO:0006006">
    <property type="term" value="P:glucose metabolic process"/>
    <property type="evidence" value="ECO:0007669"/>
    <property type="project" value="InterPro"/>
</dbReference>
<evidence type="ECO:0000256" key="9">
    <source>
        <dbReference type="RuleBase" id="RU000397"/>
    </source>
</evidence>
<feature type="binding site" evidence="6">
    <location>
        <position position="183"/>
    </location>
    <ligand>
        <name>D-glyceraldehyde 3-phosphate</name>
        <dbReference type="ChEBI" id="CHEBI:59776"/>
    </ligand>
</feature>
<dbReference type="Proteomes" id="UP000664859">
    <property type="component" value="Unassembled WGS sequence"/>
</dbReference>
<dbReference type="CDD" id="cd18126">
    <property type="entry name" value="GAPDH_I_C"/>
    <property type="match status" value="1"/>
</dbReference>
<evidence type="ECO:0000256" key="8">
    <source>
        <dbReference type="PIRSR" id="PIRSR000149-4"/>
    </source>
</evidence>
<evidence type="ECO:0000256" key="10">
    <source>
        <dbReference type="RuleBase" id="RU361160"/>
    </source>
</evidence>
<feature type="site" description="Activates thiol group during catalysis" evidence="8">
    <location>
        <position position="180"/>
    </location>
</feature>
<dbReference type="FunFam" id="3.30.360.10:FF:000002">
    <property type="entry name" value="Glyceraldehyde-3-phosphate dehydrogenase"/>
    <property type="match status" value="1"/>
</dbReference>
<dbReference type="PANTHER" id="PTHR42955">
    <property type="entry name" value="GLYCERALDEHYDE-3-PHOSPHATE DEHYDROGENASE"/>
    <property type="match status" value="1"/>
</dbReference>
<dbReference type="SMART" id="SM00846">
    <property type="entry name" value="Gp_dh_N"/>
    <property type="match status" value="1"/>
</dbReference>
<dbReference type="CDD" id="cd05214">
    <property type="entry name" value="GAPDH_I_N"/>
    <property type="match status" value="1"/>
</dbReference>
<dbReference type="InterPro" id="IPR020828">
    <property type="entry name" value="GlycerAld_3-P_DH_NAD(P)-bd"/>
</dbReference>
<accession>A0A835Z637</accession>
<evidence type="ECO:0000256" key="4">
    <source>
        <dbReference type="ARBA" id="ARBA00052787"/>
    </source>
</evidence>
<feature type="active site" description="Nucleophile" evidence="5">
    <location>
        <position position="153"/>
    </location>
</feature>
<dbReference type="GO" id="GO:0006096">
    <property type="term" value="P:glycolytic process"/>
    <property type="evidence" value="ECO:0007669"/>
    <property type="project" value="UniProtKB-UniPathway"/>
</dbReference>
<dbReference type="InterPro" id="IPR020831">
    <property type="entry name" value="GlycerAld/Erythrose_P_DH"/>
</dbReference>
<comment type="catalytic activity">
    <reaction evidence="4">
        <text>D-glyceraldehyde 3-phosphate + phosphate + NADP(+) = (2R)-3-phospho-glyceroyl phosphate + NADPH + H(+)</text>
        <dbReference type="Rhea" id="RHEA:10296"/>
        <dbReference type="ChEBI" id="CHEBI:15378"/>
        <dbReference type="ChEBI" id="CHEBI:43474"/>
        <dbReference type="ChEBI" id="CHEBI:57604"/>
        <dbReference type="ChEBI" id="CHEBI:57783"/>
        <dbReference type="ChEBI" id="CHEBI:58349"/>
        <dbReference type="ChEBI" id="CHEBI:59776"/>
        <dbReference type="EC" id="1.2.1.13"/>
    </reaction>
</comment>
<feature type="binding site" evidence="6">
    <location>
        <position position="237"/>
    </location>
    <ligand>
        <name>D-glyceraldehyde 3-phosphate</name>
        <dbReference type="ChEBI" id="CHEBI:59776"/>
    </ligand>
</feature>
<dbReference type="Gene3D" id="3.30.360.10">
    <property type="entry name" value="Dihydrodipicolinate Reductase, domain 2"/>
    <property type="match status" value="1"/>
</dbReference>
<dbReference type="FunFam" id="3.40.50.720:FF:000001">
    <property type="entry name" value="Glyceraldehyde-3-phosphate dehydrogenase"/>
    <property type="match status" value="1"/>
</dbReference>
<organism evidence="12 13">
    <name type="scientific">Tribonema minus</name>
    <dbReference type="NCBI Taxonomy" id="303371"/>
    <lineage>
        <taxon>Eukaryota</taxon>
        <taxon>Sar</taxon>
        <taxon>Stramenopiles</taxon>
        <taxon>Ochrophyta</taxon>
        <taxon>PX clade</taxon>
        <taxon>Xanthophyceae</taxon>
        <taxon>Tribonematales</taxon>
        <taxon>Tribonemataceae</taxon>
        <taxon>Tribonema</taxon>
    </lineage>
</organism>